<dbReference type="GO" id="GO:0043657">
    <property type="term" value="C:host cell"/>
    <property type="evidence" value="ECO:0007669"/>
    <property type="project" value="GOC"/>
</dbReference>
<keyword evidence="15" id="KW-1038">Host endoplasmic reticulum</keyword>
<evidence type="ECO:0000256" key="10">
    <source>
        <dbReference type="ARBA" id="ARBA00022844"/>
    </source>
</evidence>
<dbReference type="GO" id="GO:0019028">
    <property type="term" value="C:viral capsid"/>
    <property type="evidence" value="ECO:0007669"/>
    <property type="project" value="UniProtKB-KW"/>
</dbReference>
<dbReference type="EMBL" id="KY404016">
    <property type="protein sequence ID" value="AQX36239.1"/>
    <property type="molecule type" value="Genomic_DNA"/>
</dbReference>
<dbReference type="GO" id="GO:0003677">
    <property type="term" value="F:DNA binding"/>
    <property type="evidence" value="ECO:0007669"/>
    <property type="project" value="UniProtKB-KW"/>
</dbReference>
<comment type="subcellular location">
    <subcellularLocation>
        <location evidence="3">Host endoplasmic reticulum membrane</location>
    </subcellularLocation>
    <subcellularLocation>
        <location evidence="1">Host nucleus</location>
    </subcellularLocation>
    <subcellularLocation>
        <location evidence="2">Virion</location>
    </subcellularLocation>
</comment>
<keyword evidence="20" id="KW-1185">Reference proteome</keyword>
<dbReference type="Proteomes" id="UP000202361">
    <property type="component" value="Genome"/>
</dbReference>
<dbReference type="GO" id="GO:0042025">
    <property type="term" value="C:host cell nucleus"/>
    <property type="evidence" value="ECO:0007669"/>
    <property type="project" value="UniProtKB-SubCell"/>
</dbReference>
<protein>
    <recommendedName>
        <fullName evidence="5">Minor capsid protein VP2</fullName>
    </recommendedName>
    <alternativeName>
        <fullName evidence="18">Minor structural protein VP2</fullName>
    </alternativeName>
</protein>
<evidence type="ECO:0000256" key="8">
    <source>
        <dbReference type="ARBA" id="ARBA00022562"/>
    </source>
</evidence>
<evidence type="ECO:0000256" key="15">
    <source>
        <dbReference type="ARBA" id="ARBA00023184"/>
    </source>
</evidence>
<evidence type="ECO:0000256" key="2">
    <source>
        <dbReference type="ARBA" id="ARBA00004328"/>
    </source>
</evidence>
<keyword evidence="10" id="KW-0946">Virion</keyword>
<evidence type="ECO:0000256" key="6">
    <source>
        <dbReference type="ARBA" id="ARBA00022524"/>
    </source>
</evidence>
<dbReference type="GO" id="GO:0046718">
    <property type="term" value="P:symbiont entry into host cell"/>
    <property type="evidence" value="ECO:0007669"/>
    <property type="project" value="UniProtKB-KW"/>
</dbReference>
<comment type="similarity">
    <text evidence="4">Belongs to the polyomaviruses capsid protein VP2 family.</text>
</comment>
<dbReference type="GO" id="GO:0005198">
    <property type="term" value="F:structural molecule activity"/>
    <property type="evidence" value="ECO:0007669"/>
    <property type="project" value="InterPro"/>
</dbReference>
<accession>A0A1W2KRP8</accession>
<keyword evidence="12" id="KW-0426">Late protein</keyword>
<evidence type="ECO:0000256" key="4">
    <source>
        <dbReference type="ARBA" id="ARBA00006444"/>
    </source>
</evidence>
<keyword evidence="13" id="KW-0238">DNA-binding</keyword>
<evidence type="ECO:0000256" key="17">
    <source>
        <dbReference type="ARBA" id="ARBA00023296"/>
    </source>
</evidence>
<evidence type="ECO:0000256" key="16">
    <source>
        <dbReference type="ARBA" id="ARBA00023288"/>
    </source>
</evidence>
<evidence type="ECO:0000256" key="11">
    <source>
        <dbReference type="ARBA" id="ARBA00022870"/>
    </source>
</evidence>
<evidence type="ECO:0000313" key="19">
    <source>
        <dbReference type="EMBL" id="AQX36239.1"/>
    </source>
</evidence>
<keyword evidence="7" id="KW-0167">Capsid protein</keyword>
<evidence type="ECO:0000256" key="5">
    <source>
        <dbReference type="ARBA" id="ARBA00022269"/>
    </source>
</evidence>
<evidence type="ECO:0000256" key="12">
    <source>
        <dbReference type="ARBA" id="ARBA00022921"/>
    </source>
</evidence>
<evidence type="ECO:0000256" key="7">
    <source>
        <dbReference type="ARBA" id="ARBA00022561"/>
    </source>
</evidence>
<keyword evidence="16" id="KW-0449">Lipoprotein</keyword>
<dbReference type="GO" id="GO:0075732">
    <property type="term" value="P:viral penetration into host nucleus"/>
    <property type="evidence" value="ECO:0007669"/>
    <property type="project" value="UniProtKB-KW"/>
</dbReference>
<reference evidence="19" key="1">
    <citation type="journal article" date="2017" name="Virology">
        <title>Isolation and characterization of a novel putative human polyomavirus.</title>
        <authorList>
            <person name="Gheit T."/>
            <person name="Dutta S."/>
            <person name="Oliver J."/>
            <person name="Robitaille A."/>
            <person name="Hampras S."/>
            <person name="Combes J.D."/>
            <person name="McKay-Chopin S."/>
            <person name="Le Calvez-Kelm F."/>
            <person name="Fenske N."/>
            <person name="Cherpelis B."/>
            <person name="Giuliano A.R."/>
            <person name="Franceschi S."/>
            <person name="McKay J."/>
            <person name="Rollison D.E."/>
            <person name="Tommasino M."/>
        </authorList>
    </citation>
    <scope>NUCLEOTIDE SEQUENCE [LARGE SCALE GENOMIC DNA]</scope>
    <source>
        <strain evidence="19">LIPyV</strain>
    </source>
</reference>
<keyword evidence="17" id="KW-1160">Virus entry into host cell</keyword>
<gene>
    <name evidence="19" type="primary">VP3</name>
</gene>
<evidence type="ECO:0000256" key="3">
    <source>
        <dbReference type="ARBA" id="ARBA00004625"/>
    </source>
</evidence>
<evidence type="ECO:0000256" key="13">
    <source>
        <dbReference type="ARBA" id="ARBA00023125"/>
    </source>
</evidence>
<organism evidence="19">
    <name type="scientific">LI polyomavirus</name>
    <dbReference type="NCBI Taxonomy" id="1965344"/>
    <lineage>
        <taxon>Viruses</taxon>
        <taxon>Monodnaviria</taxon>
        <taxon>Shotokuvirae</taxon>
        <taxon>Cossaviricota</taxon>
        <taxon>Papovaviricetes</taxon>
        <taxon>Sepolyvirales</taxon>
        <taxon>Polyomaviridae</taxon>
        <taxon>Alphapolyomavirus</taxon>
        <taxon>Alphapolyomavirus quardecihominis</taxon>
    </lineage>
</organism>
<keyword evidence="8" id="KW-1048">Host nucleus</keyword>
<evidence type="ECO:0000313" key="20">
    <source>
        <dbReference type="Proteomes" id="UP000202361"/>
    </source>
</evidence>
<sequence length="171" mass="18697">MNQAIGYGTLFQTVTGVSSLVAAGIKLSLQDRSIIVTPLSPGSRNNIPGMSSTLTLKGHPRLALEFYIDPLNYNHSMLNVLGQKLWESIAEEHKTLGIYTNKGKLLELARWEVRGQNSNNLSGNMVYFPPPNGGANQQTCPDWLLPLVLGLSGTVTSTWENLQDGPQEKSF</sequence>
<dbReference type="GO" id="GO:0044167">
    <property type="term" value="C:host cell endoplasmic reticulum membrane"/>
    <property type="evidence" value="ECO:0007669"/>
    <property type="project" value="UniProtKB-SubCell"/>
</dbReference>
<keyword evidence="6" id="KW-1163">Viral penetration into host nucleus</keyword>
<evidence type="ECO:0000256" key="9">
    <source>
        <dbReference type="ARBA" id="ARBA00022707"/>
    </source>
</evidence>
<keyword evidence="9" id="KW-0519">Myristate</keyword>
<keyword evidence="14" id="KW-0472">Membrane</keyword>
<evidence type="ECO:0000256" key="1">
    <source>
        <dbReference type="ARBA" id="ARBA00004147"/>
    </source>
</evidence>
<proteinExistence type="inferred from homology"/>
<dbReference type="Pfam" id="PF00761">
    <property type="entry name" value="Polyoma_coat2"/>
    <property type="match status" value="1"/>
</dbReference>
<dbReference type="InterPro" id="IPR001070">
    <property type="entry name" value="Polyoma_coat_VP2"/>
</dbReference>
<evidence type="ECO:0000256" key="14">
    <source>
        <dbReference type="ARBA" id="ARBA00023136"/>
    </source>
</evidence>
<evidence type="ECO:0000256" key="18">
    <source>
        <dbReference type="ARBA" id="ARBA00031865"/>
    </source>
</evidence>
<keyword evidence="11" id="KW-1043">Host membrane</keyword>
<name>A0A1W2KRP8_9POLY</name>